<proteinExistence type="inferred from homology"/>
<keyword evidence="6" id="KW-1185">Reference proteome</keyword>
<name>A0A9P7Z4U8_9HELO</name>
<protein>
    <recommendedName>
        <fullName evidence="4">Aromatic prenyltransferase</fullName>
    </recommendedName>
</protein>
<organism evidence="5 6">
    <name type="scientific">Calycina marina</name>
    <dbReference type="NCBI Taxonomy" id="1763456"/>
    <lineage>
        <taxon>Eukaryota</taxon>
        <taxon>Fungi</taxon>
        <taxon>Dikarya</taxon>
        <taxon>Ascomycota</taxon>
        <taxon>Pezizomycotina</taxon>
        <taxon>Leotiomycetes</taxon>
        <taxon>Helotiales</taxon>
        <taxon>Pezizellaceae</taxon>
        <taxon>Calycina</taxon>
    </lineage>
</organism>
<reference evidence="5" key="1">
    <citation type="journal article" date="2021" name="IMA Fungus">
        <title>Genomic characterization of three marine fungi, including Emericellopsis atlantica sp. nov. with signatures of a generalist lifestyle and marine biomass degradation.</title>
        <authorList>
            <person name="Hagestad O.C."/>
            <person name="Hou L."/>
            <person name="Andersen J.H."/>
            <person name="Hansen E.H."/>
            <person name="Altermark B."/>
            <person name="Li C."/>
            <person name="Kuhnert E."/>
            <person name="Cox R.J."/>
            <person name="Crous P.W."/>
            <person name="Spatafora J.W."/>
            <person name="Lail K."/>
            <person name="Amirebrahimi M."/>
            <person name="Lipzen A."/>
            <person name="Pangilinan J."/>
            <person name="Andreopoulos W."/>
            <person name="Hayes R.D."/>
            <person name="Ng V."/>
            <person name="Grigoriev I.V."/>
            <person name="Jackson S.A."/>
            <person name="Sutton T.D.S."/>
            <person name="Dobson A.D.W."/>
            <person name="Rama T."/>
        </authorList>
    </citation>
    <scope>NUCLEOTIDE SEQUENCE</scope>
    <source>
        <strain evidence="5">TRa3180A</strain>
    </source>
</reference>
<evidence type="ECO:0000256" key="1">
    <source>
        <dbReference type="ARBA" id="ARBA00005368"/>
    </source>
</evidence>
<dbReference type="InterPro" id="IPR020965">
    <property type="entry name" value="Prenyltransferase_CloQ"/>
</dbReference>
<evidence type="ECO:0000313" key="6">
    <source>
        <dbReference type="Proteomes" id="UP000887226"/>
    </source>
</evidence>
<sequence length="309" mass="34921">MAWTKLHGSHSQSYTFSEEQFILDLKKTAKAIGAPYSEEATKTILRAYGDNFRAGAVLWRATNRPGDIVNYRFYERKPFDTVTIAVQNGFLKPDNHLAQLITHWSALYDGTPEQSCDFDSDTGLSKAWVYLGGMRPLDDILGIPDLPEHIRARKPLFEKLGLNLVRHIAVDYRKNTLNLYFRAQGPATPEQITEFTDLAGATHPEPELLKEMLRLLSPSGYTFSVTLKDDTGEIERVGFYALKLPTGVIPEVGERLKTFFEMAPSYDDEEMNAVAWSFGKGGKTYIKAERSYCGHLVELMKTWKSTFSS</sequence>
<dbReference type="AlphaFoldDB" id="A0A9P7Z4U8"/>
<evidence type="ECO:0000256" key="2">
    <source>
        <dbReference type="ARBA" id="ARBA00022602"/>
    </source>
</evidence>
<dbReference type="InterPro" id="IPR033964">
    <property type="entry name" value="ABBA"/>
</dbReference>
<dbReference type="SFLD" id="SFLDG01163">
    <property type="entry name" value="II"/>
    <property type="match status" value="1"/>
</dbReference>
<comment type="similarity">
    <text evidence="1">Belongs to the aromatic prenyltransferase family.</text>
</comment>
<evidence type="ECO:0000256" key="3">
    <source>
        <dbReference type="ARBA" id="ARBA00022679"/>
    </source>
</evidence>
<evidence type="ECO:0000256" key="4">
    <source>
        <dbReference type="ARBA" id="ARBA00033767"/>
    </source>
</evidence>
<evidence type="ECO:0000313" key="5">
    <source>
        <dbReference type="EMBL" id="KAG9245177.1"/>
    </source>
</evidence>
<keyword evidence="2" id="KW-0637">Prenyltransferase</keyword>
<dbReference type="Proteomes" id="UP000887226">
    <property type="component" value="Unassembled WGS sequence"/>
</dbReference>
<dbReference type="InterPro" id="IPR036239">
    <property type="entry name" value="PrenylTrfase-like_sf"/>
</dbReference>
<dbReference type="SUPFAM" id="SSF143492">
    <property type="entry name" value="Prenyltransferase-like"/>
    <property type="match status" value="1"/>
</dbReference>
<accession>A0A9P7Z4U8</accession>
<comment type="caution">
    <text evidence="5">The sequence shown here is derived from an EMBL/GenBank/DDBJ whole genome shotgun (WGS) entry which is preliminary data.</text>
</comment>
<dbReference type="GO" id="GO:0004659">
    <property type="term" value="F:prenyltransferase activity"/>
    <property type="evidence" value="ECO:0007669"/>
    <property type="project" value="UniProtKB-KW"/>
</dbReference>
<dbReference type="EMBL" id="MU253861">
    <property type="protein sequence ID" value="KAG9245177.1"/>
    <property type="molecule type" value="Genomic_DNA"/>
</dbReference>
<gene>
    <name evidence="5" type="ORF">BJ878DRAFT_541543</name>
</gene>
<dbReference type="Pfam" id="PF11468">
    <property type="entry name" value="PTase_Orf2"/>
    <property type="match status" value="1"/>
</dbReference>
<keyword evidence="3" id="KW-0808">Transferase</keyword>
<dbReference type="SFLD" id="SFLDS00036">
    <property type="entry name" value="Aromatic_Prenyltransferase"/>
    <property type="match status" value="1"/>
</dbReference>
<dbReference type="OrthoDB" id="3913316at2759"/>